<dbReference type="GO" id="GO:0004523">
    <property type="term" value="F:RNA-DNA hybrid ribonuclease activity"/>
    <property type="evidence" value="ECO:0007669"/>
    <property type="project" value="InterPro"/>
</dbReference>
<protein>
    <recommendedName>
        <fullName evidence="1">RNase H type-1 domain-containing protein</fullName>
    </recommendedName>
</protein>
<dbReference type="Pfam" id="PF13456">
    <property type="entry name" value="RVT_3"/>
    <property type="match status" value="1"/>
</dbReference>
<reference evidence="2" key="1">
    <citation type="submission" date="2014-09" db="EMBL/GenBank/DDBJ databases">
        <authorList>
            <person name="Magalhaes I.L.F."/>
            <person name="Oliveira U."/>
            <person name="Santos F.R."/>
            <person name="Vidigal T.H.D.A."/>
            <person name="Brescovit A.D."/>
            <person name="Santos A.J."/>
        </authorList>
    </citation>
    <scope>NUCLEOTIDE SEQUENCE</scope>
    <source>
        <tissue evidence="2">Shoot tissue taken approximately 20 cm above the soil surface</tissue>
    </source>
</reference>
<feature type="domain" description="RNase H type-1" evidence="1">
    <location>
        <begin position="5"/>
        <end position="48"/>
    </location>
</feature>
<accession>A0A0A8ZMM4</accession>
<dbReference type="EMBL" id="GBRH01257844">
    <property type="protein sequence ID" value="JAD40051.1"/>
    <property type="molecule type" value="Transcribed_RNA"/>
</dbReference>
<dbReference type="Gene3D" id="3.30.420.10">
    <property type="entry name" value="Ribonuclease H-like superfamily/Ribonuclease H"/>
    <property type="match status" value="1"/>
</dbReference>
<dbReference type="InterPro" id="IPR036397">
    <property type="entry name" value="RNaseH_sf"/>
</dbReference>
<evidence type="ECO:0000259" key="1">
    <source>
        <dbReference type="Pfam" id="PF13456"/>
    </source>
</evidence>
<evidence type="ECO:0000313" key="2">
    <source>
        <dbReference type="EMBL" id="JAD40051.1"/>
    </source>
</evidence>
<reference evidence="2" key="2">
    <citation type="journal article" date="2015" name="Data Brief">
        <title>Shoot transcriptome of the giant reed, Arundo donax.</title>
        <authorList>
            <person name="Barrero R.A."/>
            <person name="Guerrero F.D."/>
            <person name="Moolhuijzen P."/>
            <person name="Goolsby J.A."/>
            <person name="Tidwell J."/>
            <person name="Bellgard S.E."/>
            <person name="Bellgard M.I."/>
        </authorList>
    </citation>
    <scope>NUCLEOTIDE SEQUENCE</scope>
    <source>
        <tissue evidence="2">Shoot tissue taken approximately 20 cm above the soil surface</tissue>
    </source>
</reference>
<organism evidence="2">
    <name type="scientific">Arundo donax</name>
    <name type="common">Giant reed</name>
    <name type="synonym">Donax arundinaceus</name>
    <dbReference type="NCBI Taxonomy" id="35708"/>
    <lineage>
        <taxon>Eukaryota</taxon>
        <taxon>Viridiplantae</taxon>
        <taxon>Streptophyta</taxon>
        <taxon>Embryophyta</taxon>
        <taxon>Tracheophyta</taxon>
        <taxon>Spermatophyta</taxon>
        <taxon>Magnoliopsida</taxon>
        <taxon>Liliopsida</taxon>
        <taxon>Poales</taxon>
        <taxon>Poaceae</taxon>
        <taxon>PACMAD clade</taxon>
        <taxon>Arundinoideae</taxon>
        <taxon>Arundineae</taxon>
        <taxon>Arundo</taxon>
    </lineage>
</organism>
<proteinExistence type="predicted"/>
<name>A0A0A8ZMM4_ARUDO</name>
<dbReference type="InterPro" id="IPR002156">
    <property type="entry name" value="RNaseH_domain"/>
</dbReference>
<dbReference type="GO" id="GO:0003676">
    <property type="term" value="F:nucleic acid binding"/>
    <property type="evidence" value="ECO:0007669"/>
    <property type="project" value="InterPro"/>
</dbReference>
<sequence length="57" mass="6609">MLKLTSQDRSRLAMLCAETKLLFQQIREVEIAHCYREQNRVAHMLANCAIREMSSAV</sequence>
<dbReference type="AlphaFoldDB" id="A0A0A8ZMM4"/>